<evidence type="ECO:0000313" key="3">
    <source>
        <dbReference type="Proteomes" id="UP000320390"/>
    </source>
</evidence>
<dbReference type="RefSeq" id="WP_145198794.1">
    <property type="nucleotide sequence ID" value="NZ_CP036434.1"/>
</dbReference>
<dbReference type="AlphaFoldDB" id="A0A518EU43"/>
<reference evidence="2 3" key="1">
    <citation type="submission" date="2019-02" db="EMBL/GenBank/DDBJ databases">
        <title>Deep-cultivation of Planctomycetes and their phenomic and genomic characterization uncovers novel biology.</title>
        <authorList>
            <person name="Wiegand S."/>
            <person name="Jogler M."/>
            <person name="Boedeker C."/>
            <person name="Pinto D."/>
            <person name="Vollmers J."/>
            <person name="Rivas-Marin E."/>
            <person name="Kohn T."/>
            <person name="Peeters S.H."/>
            <person name="Heuer A."/>
            <person name="Rast P."/>
            <person name="Oberbeckmann S."/>
            <person name="Bunk B."/>
            <person name="Jeske O."/>
            <person name="Meyerdierks A."/>
            <person name="Storesund J.E."/>
            <person name="Kallscheuer N."/>
            <person name="Luecker S."/>
            <person name="Lage O.M."/>
            <person name="Pohl T."/>
            <person name="Merkel B.J."/>
            <person name="Hornburger P."/>
            <person name="Mueller R.-W."/>
            <person name="Bruemmer F."/>
            <person name="Labrenz M."/>
            <person name="Spormann A.M."/>
            <person name="Op den Camp H."/>
            <person name="Overmann J."/>
            <person name="Amann R."/>
            <person name="Jetten M.S.M."/>
            <person name="Mascher T."/>
            <person name="Medema M.H."/>
            <person name="Devos D.P."/>
            <person name="Kaster A.-K."/>
            <person name="Ovreas L."/>
            <person name="Rohde M."/>
            <person name="Galperin M.Y."/>
            <person name="Jogler C."/>
        </authorList>
    </citation>
    <scope>NUCLEOTIDE SEQUENCE [LARGE SCALE GENOMIC DNA]</scope>
    <source>
        <strain evidence="2 3">Poly30</strain>
    </source>
</reference>
<protein>
    <submittedName>
        <fullName evidence="2">Uncharacterized protein</fullName>
    </submittedName>
</protein>
<name>A0A518EU43_9BACT</name>
<evidence type="ECO:0000313" key="2">
    <source>
        <dbReference type="EMBL" id="QDV07610.1"/>
    </source>
</evidence>
<feature type="region of interest" description="Disordered" evidence="1">
    <location>
        <begin position="41"/>
        <end position="93"/>
    </location>
</feature>
<sequence>MELKEILKFVFVFASLPWVLPFLKALVKDLLQAFEEDGGLLGERPSQTDLEKIRERKRREPSPLVNEPLAHVKKAMSQQSQNRSGGPGATSRR</sequence>
<dbReference type="Proteomes" id="UP000320390">
    <property type="component" value="Chromosome"/>
</dbReference>
<proteinExistence type="predicted"/>
<accession>A0A518EU43</accession>
<gene>
    <name evidence="2" type="ORF">Poly30_31370</name>
</gene>
<organism evidence="2 3">
    <name type="scientific">Saltatorellus ferox</name>
    <dbReference type="NCBI Taxonomy" id="2528018"/>
    <lineage>
        <taxon>Bacteria</taxon>
        <taxon>Pseudomonadati</taxon>
        <taxon>Planctomycetota</taxon>
        <taxon>Planctomycetia</taxon>
        <taxon>Planctomycetia incertae sedis</taxon>
        <taxon>Saltatorellus</taxon>
    </lineage>
</organism>
<keyword evidence="3" id="KW-1185">Reference proteome</keyword>
<feature type="compositionally biased region" description="Basic and acidic residues" evidence="1">
    <location>
        <begin position="49"/>
        <end position="61"/>
    </location>
</feature>
<evidence type="ECO:0000256" key="1">
    <source>
        <dbReference type="SAM" id="MobiDB-lite"/>
    </source>
</evidence>
<dbReference type="EMBL" id="CP036434">
    <property type="protein sequence ID" value="QDV07610.1"/>
    <property type="molecule type" value="Genomic_DNA"/>
</dbReference>